<feature type="region of interest" description="Disordered" evidence="5">
    <location>
        <begin position="295"/>
        <end position="314"/>
    </location>
</feature>
<evidence type="ECO:0000256" key="5">
    <source>
        <dbReference type="SAM" id="MobiDB-lite"/>
    </source>
</evidence>
<dbReference type="RefSeq" id="WP_090617738.1">
    <property type="nucleotide sequence ID" value="NZ_CP067124.1"/>
</dbReference>
<dbReference type="InterPro" id="IPR000847">
    <property type="entry name" value="LysR_HTH_N"/>
</dbReference>
<feature type="domain" description="HTH lysR-type" evidence="6">
    <location>
        <begin position="4"/>
        <end position="61"/>
    </location>
</feature>
<dbReference type="SUPFAM" id="SSF53850">
    <property type="entry name" value="Periplasmic binding protein-like II"/>
    <property type="match status" value="1"/>
</dbReference>
<keyword evidence="2" id="KW-0805">Transcription regulation</keyword>
<dbReference type="EMBL" id="FODE01000071">
    <property type="protein sequence ID" value="SEO33564.1"/>
    <property type="molecule type" value="Genomic_DNA"/>
</dbReference>
<organism evidence="7 8">
    <name type="scientific">Paracoccus alcaliphilus</name>
    <dbReference type="NCBI Taxonomy" id="34002"/>
    <lineage>
        <taxon>Bacteria</taxon>
        <taxon>Pseudomonadati</taxon>
        <taxon>Pseudomonadota</taxon>
        <taxon>Alphaproteobacteria</taxon>
        <taxon>Rhodobacterales</taxon>
        <taxon>Paracoccaceae</taxon>
        <taxon>Paracoccus</taxon>
    </lineage>
</organism>
<dbReference type="OrthoDB" id="9787460at2"/>
<evidence type="ECO:0000256" key="2">
    <source>
        <dbReference type="ARBA" id="ARBA00023015"/>
    </source>
</evidence>
<dbReference type="PANTHER" id="PTHR30537">
    <property type="entry name" value="HTH-TYPE TRANSCRIPTIONAL REGULATOR"/>
    <property type="match status" value="1"/>
</dbReference>
<dbReference type="Gene3D" id="1.10.10.10">
    <property type="entry name" value="Winged helix-like DNA-binding domain superfamily/Winged helix DNA-binding domain"/>
    <property type="match status" value="1"/>
</dbReference>
<gene>
    <name evidence="7" type="ORF">SAMN04489859_10715</name>
</gene>
<dbReference type="Proteomes" id="UP000199054">
    <property type="component" value="Unassembled WGS sequence"/>
</dbReference>
<name>A0A1H8NVF8_9RHOB</name>
<comment type="similarity">
    <text evidence="1">Belongs to the LysR transcriptional regulatory family.</text>
</comment>
<evidence type="ECO:0000256" key="3">
    <source>
        <dbReference type="ARBA" id="ARBA00023125"/>
    </source>
</evidence>
<dbReference type="GO" id="GO:0003700">
    <property type="term" value="F:DNA-binding transcription factor activity"/>
    <property type="evidence" value="ECO:0007669"/>
    <property type="project" value="InterPro"/>
</dbReference>
<reference evidence="7 8" key="1">
    <citation type="submission" date="2016-10" db="EMBL/GenBank/DDBJ databases">
        <authorList>
            <person name="de Groot N.N."/>
        </authorList>
    </citation>
    <scope>NUCLEOTIDE SEQUENCE [LARGE SCALE GENOMIC DNA]</scope>
    <source>
        <strain evidence="7 8">DSM 8512</strain>
    </source>
</reference>
<dbReference type="InterPro" id="IPR005119">
    <property type="entry name" value="LysR_subst-bd"/>
</dbReference>
<keyword evidence="3 7" id="KW-0238">DNA-binding</keyword>
<dbReference type="AlphaFoldDB" id="A0A1H8NVF8"/>
<sequence length="314" mass="35781">MADFSWDDLHFFLAVARDGQLSRAARRLGTSHVTVSRRIDRLERALKLRLFERNPRGYEPTAAGRRLIETAERMEEAALRIPVDQSSTWGQSRPLRLAVPEGFGTFFSTRLLPEFTLRFPLISLELMTMTQILSLSRREAELSVTLDPLTSGPYRSEKMVNYTLHIFASREYLRQNTMIRSRDDLPGHRFIGYIEEMIVAPGLDYLGEIHPAIRPVIKSSSIFNQLAATRSGLGLCVLPHYIANRHSDLQIVLPDQVRLQRSYWMTCHRDIRHMRRESAVIGFLTDSLREREAILNRPGPPAEPAPAAPPGAEP</sequence>
<dbReference type="InterPro" id="IPR036390">
    <property type="entry name" value="WH_DNA-bd_sf"/>
</dbReference>
<dbReference type="PANTHER" id="PTHR30537:SF3">
    <property type="entry name" value="TRANSCRIPTIONAL REGULATORY PROTEIN"/>
    <property type="match status" value="1"/>
</dbReference>
<protein>
    <submittedName>
        <fullName evidence="7">DNA-binding transcriptional regulator, LysR family</fullName>
    </submittedName>
</protein>
<dbReference type="PROSITE" id="PS50931">
    <property type="entry name" value="HTH_LYSR"/>
    <property type="match status" value="1"/>
</dbReference>
<dbReference type="Gene3D" id="3.40.190.290">
    <property type="match status" value="1"/>
</dbReference>
<feature type="compositionally biased region" description="Pro residues" evidence="5">
    <location>
        <begin position="298"/>
        <end position="314"/>
    </location>
</feature>
<accession>A0A1H8NVF8</accession>
<dbReference type="GO" id="GO:0043565">
    <property type="term" value="F:sequence-specific DNA binding"/>
    <property type="evidence" value="ECO:0007669"/>
    <property type="project" value="TreeGrafter"/>
</dbReference>
<evidence type="ECO:0000259" key="6">
    <source>
        <dbReference type="PROSITE" id="PS50931"/>
    </source>
</evidence>
<keyword evidence="4" id="KW-0804">Transcription</keyword>
<dbReference type="STRING" id="34002.SAMN04489859_10715"/>
<dbReference type="Pfam" id="PF03466">
    <property type="entry name" value="LysR_substrate"/>
    <property type="match status" value="1"/>
</dbReference>
<dbReference type="Pfam" id="PF00126">
    <property type="entry name" value="HTH_1"/>
    <property type="match status" value="1"/>
</dbReference>
<evidence type="ECO:0000256" key="4">
    <source>
        <dbReference type="ARBA" id="ARBA00023163"/>
    </source>
</evidence>
<evidence type="ECO:0000313" key="7">
    <source>
        <dbReference type="EMBL" id="SEO33564.1"/>
    </source>
</evidence>
<dbReference type="InterPro" id="IPR036388">
    <property type="entry name" value="WH-like_DNA-bd_sf"/>
</dbReference>
<evidence type="ECO:0000256" key="1">
    <source>
        <dbReference type="ARBA" id="ARBA00009437"/>
    </source>
</evidence>
<evidence type="ECO:0000313" key="8">
    <source>
        <dbReference type="Proteomes" id="UP000199054"/>
    </source>
</evidence>
<dbReference type="SUPFAM" id="SSF46785">
    <property type="entry name" value="Winged helix' DNA-binding domain"/>
    <property type="match status" value="1"/>
</dbReference>
<proteinExistence type="inferred from homology"/>
<dbReference type="InterPro" id="IPR058163">
    <property type="entry name" value="LysR-type_TF_proteobact-type"/>
</dbReference>
<dbReference type="GO" id="GO:0006351">
    <property type="term" value="P:DNA-templated transcription"/>
    <property type="evidence" value="ECO:0007669"/>
    <property type="project" value="TreeGrafter"/>
</dbReference>
<keyword evidence="8" id="KW-1185">Reference proteome</keyword>